<dbReference type="InterPro" id="IPR020806">
    <property type="entry name" value="PKS_PP-bd"/>
</dbReference>
<keyword evidence="3" id="KW-0597">Phosphoprotein</keyword>
<protein>
    <submittedName>
        <fullName evidence="6">Amino acid adenylation domain-containing protein</fullName>
    </submittedName>
</protein>
<dbReference type="Pfam" id="PF13193">
    <property type="entry name" value="AMP-binding_C"/>
    <property type="match status" value="1"/>
</dbReference>
<accession>A0ABU7LFT7</accession>
<evidence type="ECO:0000313" key="7">
    <source>
        <dbReference type="Proteomes" id="UP001336020"/>
    </source>
</evidence>
<dbReference type="InterPro" id="IPR036736">
    <property type="entry name" value="ACP-like_sf"/>
</dbReference>
<dbReference type="Pfam" id="PF00668">
    <property type="entry name" value="Condensation"/>
    <property type="match status" value="1"/>
</dbReference>
<dbReference type="Pfam" id="PF00501">
    <property type="entry name" value="AMP-binding"/>
    <property type="match status" value="1"/>
</dbReference>
<dbReference type="Gene3D" id="3.30.559.10">
    <property type="entry name" value="Chloramphenicol acetyltransferase-like domain"/>
    <property type="match status" value="1"/>
</dbReference>
<evidence type="ECO:0000259" key="5">
    <source>
        <dbReference type="PROSITE" id="PS50075"/>
    </source>
</evidence>
<dbReference type="InterPro" id="IPR045851">
    <property type="entry name" value="AMP-bd_C_sf"/>
</dbReference>
<dbReference type="Gene3D" id="1.10.1200.10">
    <property type="entry name" value="ACP-like"/>
    <property type="match status" value="1"/>
</dbReference>
<proteinExistence type="predicted"/>
<dbReference type="InterPro" id="IPR009081">
    <property type="entry name" value="PP-bd_ACP"/>
</dbReference>
<dbReference type="EMBL" id="JAUTXY010000011">
    <property type="protein sequence ID" value="MEE2060149.1"/>
    <property type="molecule type" value="Genomic_DNA"/>
</dbReference>
<evidence type="ECO:0000256" key="2">
    <source>
        <dbReference type="ARBA" id="ARBA00022450"/>
    </source>
</evidence>
<dbReference type="InterPro" id="IPR001242">
    <property type="entry name" value="Condensation_dom"/>
</dbReference>
<dbReference type="InterPro" id="IPR000873">
    <property type="entry name" value="AMP-dep_synth/lig_dom"/>
</dbReference>
<keyword evidence="7" id="KW-1185">Reference proteome</keyword>
<feature type="domain" description="Carrier" evidence="5">
    <location>
        <begin position="1017"/>
        <end position="1092"/>
    </location>
</feature>
<dbReference type="SUPFAM" id="SSF47336">
    <property type="entry name" value="ACP-like"/>
    <property type="match status" value="1"/>
</dbReference>
<dbReference type="Gene3D" id="3.30.300.30">
    <property type="match status" value="1"/>
</dbReference>
<dbReference type="SUPFAM" id="SSF52777">
    <property type="entry name" value="CoA-dependent acyltransferases"/>
    <property type="match status" value="2"/>
</dbReference>
<comment type="cofactor">
    <cofactor evidence="1">
        <name>pantetheine 4'-phosphate</name>
        <dbReference type="ChEBI" id="CHEBI:47942"/>
    </cofactor>
</comment>
<keyword evidence="2" id="KW-0596">Phosphopantetheine</keyword>
<dbReference type="InterPro" id="IPR006162">
    <property type="entry name" value="Ppantetheine_attach_site"/>
</dbReference>
<gene>
    <name evidence="6" type="ORF">Q7514_21760</name>
</gene>
<dbReference type="PANTHER" id="PTHR45527:SF1">
    <property type="entry name" value="FATTY ACID SYNTHASE"/>
    <property type="match status" value="1"/>
</dbReference>
<dbReference type="CDD" id="cd19531">
    <property type="entry name" value="LCL_NRPS-like"/>
    <property type="match status" value="1"/>
</dbReference>
<evidence type="ECO:0000256" key="3">
    <source>
        <dbReference type="ARBA" id="ARBA00022553"/>
    </source>
</evidence>
<dbReference type="PROSITE" id="PS00012">
    <property type="entry name" value="PHOSPHOPANTETHEINE"/>
    <property type="match status" value="1"/>
</dbReference>
<feature type="compositionally biased region" description="Basic residues" evidence="4">
    <location>
        <begin position="1103"/>
        <end position="1124"/>
    </location>
</feature>
<dbReference type="InterPro" id="IPR023213">
    <property type="entry name" value="CAT-like_dom_sf"/>
</dbReference>
<dbReference type="InterPro" id="IPR042099">
    <property type="entry name" value="ANL_N_sf"/>
</dbReference>
<evidence type="ECO:0000256" key="1">
    <source>
        <dbReference type="ARBA" id="ARBA00001957"/>
    </source>
</evidence>
<sequence length="1124" mass="121955">MPGPVFGDDPDTLRRQLLQRMLAERGIAPAAQESRPVAVAQTEEAPLSPAQERVWFHRSLHPDDAVHNLTCAVHLAGVLDIEALTTALAQVVAEQSILRTVYDDRGGRPVQRIRENLAVPIQQVHLSADGTDRLASARAWAKDAARIPFDLHSEPPIRVSVVHLGPAESVLIAVIHHIAADDGTWAVLFPPLFRHYDSRVNGAELPDPHPHHYADFAVWQRSRLTDERVHTDLGYWRSVLAPPPAPLPLPVDRSRGEQTGDDGADTSVLVDRSATERLVQFGRTHGATPFMTVLAVFVAALHRITGSTDLTVGTPAVLRDDETASMAGNFQNTLALRFTITDRMTFASLVNHVREVAVAAYAHQETPFDQVVADLRPPRSVGRTPLFDVMFLDHAGVFDAVSPSGLVATEIPIHNGTSQFDLTVALSRRSEQTELVALYRRALFEPDTVRGLLDVVARVAQIVSTEPDSPIATLPLADDEQVNSAWERAAKHSTYPESTLPAGFARAVAEHRDRIAVTHGDEAVTYGRLDLWSAALARIFVHGGVHPGDRVLVALPPGPALVAALVAVTRTGAAYVPVDPAYPRERIAQIVRDSAASLLVCGPEATDELPDGVPYIDVTSIDVTSIDVTRVDASGRNGHDGQALDVTVAPSDAAYVLYTSGSTGTPKGVVVSHSNVTRLFDSTDEILPSDETDVWTMIHSSAFDFSVWEMWGALLHGGRLVIADRDTTRTPEALLELVCREQVTILSTTPSAFFPFAAVATADKCPLPLRRIVFGGEALFPSRLSTWFGRYGDTSPELVNMYGITETTVHVTHRRLTVDDATDEPGSPLGDPLSDLALVVADPVGRPVPDGVVGELWVGGSGVATGYFADPVRTAERFVQGHGAARDVRFYRSGDLVLRRTDGTLEYRGRADTQLEVRGHRVEPAEVEAVLAAHTDVDLAAVTVDGDRLEAHVVRLEGTDPDVPGLRLHCARFLPAHMVPSVFNRHDDLPLTSNGKLDRARIGSTRGRRLSAATTVRITDGSQRDVATIWHEVLGTDAIGPDDNFFDLGGHSLLLAQVRTRLSERLGRDVPITDLYAHPTIRTIADHLARGGVADTPADHHPHTERRKALLRTRAGRARGRTTP</sequence>
<name>A0ABU7LFT7_9NOCA</name>
<dbReference type="NCBIfam" id="TIGR01733">
    <property type="entry name" value="AA-adenyl-dom"/>
    <property type="match status" value="1"/>
</dbReference>
<dbReference type="SUPFAM" id="SSF56801">
    <property type="entry name" value="Acetyl-CoA synthetase-like"/>
    <property type="match status" value="1"/>
</dbReference>
<dbReference type="Proteomes" id="UP001336020">
    <property type="component" value="Unassembled WGS sequence"/>
</dbReference>
<dbReference type="SMART" id="SM00823">
    <property type="entry name" value="PKS_PP"/>
    <property type="match status" value="1"/>
</dbReference>
<dbReference type="PROSITE" id="PS50075">
    <property type="entry name" value="CARRIER"/>
    <property type="match status" value="1"/>
</dbReference>
<feature type="region of interest" description="Disordered" evidence="4">
    <location>
        <begin position="1093"/>
        <end position="1124"/>
    </location>
</feature>
<evidence type="ECO:0000256" key="4">
    <source>
        <dbReference type="SAM" id="MobiDB-lite"/>
    </source>
</evidence>
<dbReference type="RefSeq" id="WP_330135339.1">
    <property type="nucleotide sequence ID" value="NZ_JAUTXY010000011.1"/>
</dbReference>
<dbReference type="Gene3D" id="3.40.50.12780">
    <property type="entry name" value="N-terminal domain of ligase-like"/>
    <property type="match status" value="1"/>
</dbReference>
<dbReference type="Gene3D" id="3.30.559.30">
    <property type="entry name" value="Nonribosomal peptide synthetase, condensation domain"/>
    <property type="match status" value="1"/>
</dbReference>
<comment type="caution">
    <text evidence="6">The sequence shown here is derived from an EMBL/GenBank/DDBJ whole genome shotgun (WGS) entry which is preliminary data.</text>
</comment>
<dbReference type="PANTHER" id="PTHR45527">
    <property type="entry name" value="NONRIBOSOMAL PEPTIDE SYNTHETASE"/>
    <property type="match status" value="1"/>
</dbReference>
<dbReference type="InterPro" id="IPR010071">
    <property type="entry name" value="AA_adenyl_dom"/>
</dbReference>
<dbReference type="InterPro" id="IPR025110">
    <property type="entry name" value="AMP-bd_C"/>
</dbReference>
<dbReference type="InterPro" id="IPR020845">
    <property type="entry name" value="AMP-binding_CS"/>
</dbReference>
<organism evidence="6 7">
    <name type="scientific">Rhodococcus artemisiae</name>
    <dbReference type="NCBI Taxonomy" id="714159"/>
    <lineage>
        <taxon>Bacteria</taxon>
        <taxon>Bacillati</taxon>
        <taxon>Actinomycetota</taxon>
        <taxon>Actinomycetes</taxon>
        <taxon>Mycobacteriales</taxon>
        <taxon>Nocardiaceae</taxon>
        <taxon>Rhodococcus</taxon>
    </lineage>
</organism>
<dbReference type="PROSITE" id="PS00455">
    <property type="entry name" value="AMP_BINDING"/>
    <property type="match status" value="1"/>
</dbReference>
<dbReference type="Pfam" id="PF00550">
    <property type="entry name" value="PP-binding"/>
    <property type="match status" value="1"/>
</dbReference>
<reference evidence="6 7" key="1">
    <citation type="submission" date="2023-07" db="EMBL/GenBank/DDBJ databases">
        <authorList>
            <person name="Girao M."/>
            <person name="Carvalho M.F."/>
        </authorList>
    </citation>
    <scope>NUCLEOTIDE SEQUENCE [LARGE SCALE GENOMIC DNA]</scope>
    <source>
        <strain evidence="6 7">YIM65754</strain>
    </source>
</reference>
<evidence type="ECO:0000313" key="6">
    <source>
        <dbReference type="EMBL" id="MEE2060149.1"/>
    </source>
</evidence>